<proteinExistence type="predicted"/>
<feature type="coiled-coil region" evidence="1">
    <location>
        <begin position="35"/>
        <end position="69"/>
    </location>
</feature>
<organism evidence="2 3">
    <name type="scientific">Oceanobacillus limi</name>
    <dbReference type="NCBI Taxonomy" id="930131"/>
    <lineage>
        <taxon>Bacteria</taxon>
        <taxon>Bacillati</taxon>
        <taxon>Bacillota</taxon>
        <taxon>Bacilli</taxon>
        <taxon>Bacillales</taxon>
        <taxon>Bacillaceae</taxon>
        <taxon>Oceanobacillus</taxon>
    </lineage>
</organism>
<dbReference type="EMBL" id="FOHE01000011">
    <property type="protein sequence ID" value="SET42109.1"/>
    <property type="molecule type" value="Genomic_DNA"/>
</dbReference>
<protein>
    <submittedName>
        <fullName evidence="2">Uncharacterized protein</fullName>
    </submittedName>
</protein>
<reference evidence="2 3" key="1">
    <citation type="submission" date="2016-10" db="EMBL/GenBank/DDBJ databases">
        <authorList>
            <person name="de Groot N.N."/>
        </authorList>
    </citation>
    <scope>NUCLEOTIDE SEQUENCE [LARGE SCALE GENOMIC DNA]</scope>
    <source>
        <strain evidence="2 3">IBRC-M 10780</strain>
    </source>
</reference>
<keyword evidence="3" id="KW-1185">Reference proteome</keyword>
<keyword evidence="1" id="KW-0175">Coiled coil</keyword>
<sequence length="139" mass="15470">MADKQSRELKEGNESNVGNISIKVDVDCSDALTGLKAIQREAKKATQTLRELEAERDRQDEEFGKLFDAHQNLAQQHDDLTVKPLSNATTEELTEELAKREGVRKAEIKPDIRGELLPEGISGYTTFIHGPARVLVVTD</sequence>
<dbReference type="STRING" id="930131.SAMN05216389_1117"/>
<evidence type="ECO:0000313" key="3">
    <source>
        <dbReference type="Proteomes" id="UP000198618"/>
    </source>
</evidence>
<dbReference type="AlphaFoldDB" id="A0A1I0ECB9"/>
<evidence type="ECO:0000313" key="2">
    <source>
        <dbReference type="EMBL" id="SET42109.1"/>
    </source>
</evidence>
<dbReference type="RefSeq" id="WP_090870291.1">
    <property type="nucleotide sequence ID" value="NZ_FOHE01000011.1"/>
</dbReference>
<accession>A0A1I0ECB9</accession>
<dbReference type="OrthoDB" id="2973052at2"/>
<name>A0A1I0ECB9_9BACI</name>
<gene>
    <name evidence="2" type="ORF">SAMN05216389_1117</name>
</gene>
<evidence type="ECO:0000256" key="1">
    <source>
        <dbReference type="SAM" id="Coils"/>
    </source>
</evidence>
<dbReference type="NCBIfam" id="NF033495">
    <property type="entry name" value="phage_BC1881"/>
    <property type="match status" value="1"/>
</dbReference>
<dbReference type="InterPro" id="IPR047901">
    <property type="entry name" value="BC1881-like"/>
</dbReference>
<dbReference type="Proteomes" id="UP000198618">
    <property type="component" value="Unassembled WGS sequence"/>
</dbReference>